<reference evidence="2 3" key="2">
    <citation type="submission" date="2019-02" db="EMBL/GenBank/DDBJ databases">
        <title>'Lichenibacterium ramalinii' gen. nov. sp. nov., 'Lichenibacterium minor' gen. nov. sp. nov.</title>
        <authorList>
            <person name="Pankratov T."/>
        </authorList>
    </citation>
    <scope>NUCLEOTIDE SEQUENCE [LARGE SCALE GENOMIC DNA]</scope>
    <source>
        <strain evidence="2 3">RmlP026</strain>
    </source>
</reference>
<comment type="caution">
    <text evidence="2">The sequence shown here is derived from an EMBL/GenBank/DDBJ whole genome shotgun (WGS) entry which is preliminary data.</text>
</comment>
<organism evidence="2 3">
    <name type="scientific">Lichenibacterium minor</name>
    <dbReference type="NCBI Taxonomy" id="2316528"/>
    <lineage>
        <taxon>Bacteria</taxon>
        <taxon>Pseudomonadati</taxon>
        <taxon>Pseudomonadota</taxon>
        <taxon>Alphaproteobacteria</taxon>
        <taxon>Hyphomicrobiales</taxon>
        <taxon>Lichenihabitantaceae</taxon>
        <taxon>Lichenibacterium</taxon>
    </lineage>
</organism>
<dbReference type="Proteomes" id="UP000290759">
    <property type="component" value="Unassembled WGS sequence"/>
</dbReference>
<gene>
    <name evidence="2" type="ORF">D3273_08835</name>
</gene>
<evidence type="ECO:0000313" key="2">
    <source>
        <dbReference type="EMBL" id="RYC32484.1"/>
    </source>
</evidence>
<dbReference type="AlphaFoldDB" id="A0A4V1RUV6"/>
<dbReference type="OrthoDB" id="9816009at2"/>
<dbReference type="EMBL" id="QYBB01000007">
    <property type="protein sequence ID" value="RYC32484.1"/>
    <property type="molecule type" value="Genomic_DNA"/>
</dbReference>
<accession>A0A4V1RUV6</accession>
<feature type="compositionally biased region" description="Basic and acidic residues" evidence="1">
    <location>
        <begin position="226"/>
        <end position="235"/>
    </location>
</feature>
<feature type="region of interest" description="Disordered" evidence="1">
    <location>
        <begin position="70"/>
        <end position="94"/>
    </location>
</feature>
<feature type="region of interest" description="Disordered" evidence="1">
    <location>
        <begin position="226"/>
        <end position="281"/>
    </location>
</feature>
<protein>
    <submittedName>
        <fullName evidence="2">Sel1 repeat family protein</fullName>
    </submittedName>
</protein>
<name>A0A4V1RUV6_9HYPH</name>
<keyword evidence="3" id="KW-1185">Reference proteome</keyword>
<dbReference type="InterPro" id="IPR011990">
    <property type="entry name" value="TPR-like_helical_dom_sf"/>
</dbReference>
<evidence type="ECO:0000256" key="1">
    <source>
        <dbReference type="SAM" id="MobiDB-lite"/>
    </source>
</evidence>
<sequence length="468" mass="51500">MGLFLIAVCQARAFENDECSDIVTTSQHRRIDLRPGETPEIAHVRAIDEVGRLAVAEVIGIAIDSSQSVSSDLNNEADTRHTREVGSPGSAETGLDRSGVKLRLQDVAQYNYRGLVRVKLLSEAVDGPAGHQSLELAAEVMVCRPKRKDLMVADRRPPQVVDPDKASWFSPVTGEPQLWYWAGPGETFTFFDKAGFDPGTGDPLKRVDRQFQGYWRALMAKRRKDALDTAERQQREAALSQERAAAAKQASDLRATQDAQHIQSCDAGTANSNDPRKPASVTGAAWDTLRSRAATAIPDCEAAIRLQPGEMRFRYQLARAYSVDDPKRALLLFKRLCDERYPAAYDNYGWGLLDRRVGRNDFAGATRAFEAGVAAGDSDAMVSLAGFMRRGSYNEAGSEDALALYRRAAKLGNSDAVTAIEQMEAEQVRTEATKASQVEQMRQQAIRQEEAGRMVLGIVGGAMNRFKR</sequence>
<dbReference type="SUPFAM" id="SSF81901">
    <property type="entry name" value="HCP-like"/>
    <property type="match status" value="1"/>
</dbReference>
<dbReference type="Gene3D" id="1.25.40.10">
    <property type="entry name" value="Tetratricopeptide repeat domain"/>
    <property type="match status" value="1"/>
</dbReference>
<evidence type="ECO:0000313" key="3">
    <source>
        <dbReference type="Proteomes" id="UP000290759"/>
    </source>
</evidence>
<feature type="compositionally biased region" description="Low complexity" evidence="1">
    <location>
        <begin position="236"/>
        <end position="250"/>
    </location>
</feature>
<proteinExistence type="predicted"/>
<dbReference type="RefSeq" id="WP_129225566.1">
    <property type="nucleotide sequence ID" value="NZ_QYBB01000007.1"/>
</dbReference>
<reference evidence="2 3" key="1">
    <citation type="submission" date="2018-12" db="EMBL/GenBank/DDBJ databases">
        <authorList>
            <person name="Grouzdev D.S."/>
            <person name="Krutkina M.S."/>
        </authorList>
    </citation>
    <scope>NUCLEOTIDE SEQUENCE [LARGE SCALE GENOMIC DNA]</scope>
    <source>
        <strain evidence="2 3">RmlP026</strain>
    </source>
</reference>